<reference evidence="1 2" key="1">
    <citation type="submission" date="2021-06" db="EMBL/GenBank/DDBJ databases">
        <authorList>
            <person name="Palmer J.M."/>
        </authorList>
    </citation>
    <scope>NUCLEOTIDE SEQUENCE [LARGE SCALE GENOMIC DNA]</scope>
    <source>
        <strain evidence="1 2">XR_2019</strain>
        <tissue evidence="1">Muscle</tissue>
    </source>
</reference>
<keyword evidence="2" id="KW-1185">Reference proteome</keyword>
<protein>
    <submittedName>
        <fullName evidence="1">Uncharacterized protein</fullName>
    </submittedName>
</protein>
<name>A0ABV0X734_9TELE</name>
<gene>
    <name evidence="1" type="ORF">XENORESO_020626</name>
</gene>
<accession>A0ABV0X734</accession>
<dbReference type="EMBL" id="JAHRIM010090898">
    <property type="protein sequence ID" value="MEQ2277139.1"/>
    <property type="molecule type" value="Genomic_DNA"/>
</dbReference>
<sequence length="88" mass="9616">LSNVLRLEKERKPVDQRGVLFSVLLVAITNREALLKMAEGSKDQGGTGAIEPEEDSPNMIVYRKTPIPSSVSVSRLPSNVLIISQSLQ</sequence>
<evidence type="ECO:0000313" key="2">
    <source>
        <dbReference type="Proteomes" id="UP001444071"/>
    </source>
</evidence>
<comment type="caution">
    <text evidence="1">The sequence shown here is derived from an EMBL/GenBank/DDBJ whole genome shotgun (WGS) entry which is preliminary data.</text>
</comment>
<feature type="non-terminal residue" evidence="1">
    <location>
        <position position="1"/>
    </location>
</feature>
<dbReference type="Proteomes" id="UP001444071">
    <property type="component" value="Unassembled WGS sequence"/>
</dbReference>
<proteinExistence type="predicted"/>
<organism evidence="1 2">
    <name type="scientific">Xenotaenia resolanae</name>
    <dbReference type="NCBI Taxonomy" id="208358"/>
    <lineage>
        <taxon>Eukaryota</taxon>
        <taxon>Metazoa</taxon>
        <taxon>Chordata</taxon>
        <taxon>Craniata</taxon>
        <taxon>Vertebrata</taxon>
        <taxon>Euteleostomi</taxon>
        <taxon>Actinopterygii</taxon>
        <taxon>Neopterygii</taxon>
        <taxon>Teleostei</taxon>
        <taxon>Neoteleostei</taxon>
        <taxon>Acanthomorphata</taxon>
        <taxon>Ovalentaria</taxon>
        <taxon>Atherinomorphae</taxon>
        <taxon>Cyprinodontiformes</taxon>
        <taxon>Goodeidae</taxon>
        <taxon>Xenotaenia</taxon>
    </lineage>
</organism>
<evidence type="ECO:0000313" key="1">
    <source>
        <dbReference type="EMBL" id="MEQ2277139.1"/>
    </source>
</evidence>